<protein>
    <submittedName>
        <fullName evidence="2">Uncharacterized protein</fullName>
    </submittedName>
</protein>
<sequence>MDQGMIDWTAFLTDDAWFLPDPSPAGAELVADVESRPAWDEPPPQCAQHPQASADCCWRRAFLDSRAVGFEEEVAALGHFGMGFPDGCYPETVPGSFTATHVECGPPSSVLDDTVLDMDETGGPPGGPFAEEPNEYPHKRKAQSPELIQPVEDDSDWTPDSPKKKRAKITPPARKQRKPRNTQVWFSKPAKPRIAASRRPEKNTTPAPGSNRTAVGSSAPFANEARFAASMKRARLAREGAEVRRLAECAMRQRRGRIQLNGVHGTRETRYIAG</sequence>
<evidence type="ECO:0000313" key="2">
    <source>
        <dbReference type="EMBL" id="ATY67244.1"/>
    </source>
</evidence>
<dbReference type="EMBL" id="CP023328">
    <property type="protein sequence ID" value="ATY67244.1"/>
    <property type="molecule type" value="Genomic_DNA"/>
</dbReference>
<dbReference type="Proteomes" id="UP000323067">
    <property type="component" value="Chromosome i"/>
</dbReference>
<dbReference type="VEuPathDB" id="FungiDB:A9K55_000349"/>
<evidence type="ECO:0000256" key="1">
    <source>
        <dbReference type="SAM" id="MobiDB-lite"/>
    </source>
</evidence>
<proteinExistence type="predicted"/>
<accession>A0A2H4SVW6</accession>
<organism evidence="2 3">
    <name type="scientific">Cordyceps militaris</name>
    <name type="common">Caterpillar fungus</name>
    <name type="synonym">Clavaria militaris</name>
    <dbReference type="NCBI Taxonomy" id="73501"/>
    <lineage>
        <taxon>Eukaryota</taxon>
        <taxon>Fungi</taxon>
        <taxon>Dikarya</taxon>
        <taxon>Ascomycota</taxon>
        <taxon>Pezizomycotina</taxon>
        <taxon>Sordariomycetes</taxon>
        <taxon>Hypocreomycetidae</taxon>
        <taxon>Hypocreales</taxon>
        <taxon>Cordycipitaceae</taxon>
        <taxon>Cordyceps</taxon>
    </lineage>
</organism>
<name>A0A2H4SVW6_CORMI</name>
<gene>
    <name evidence="2" type="ORF">A9K55_000349</name>
</gene>
<feature type="compositionally biased region" description="Basic residues" evidence="1">
    <location>
        <begin position="163"/>
        <end position="180"/>
    </location>
</feature>
<dbReference type="AlphaFoldDB" id="A0A2H4SVW6"/>
<evidence type="ECO:0000313" key="3">
    <source>
        <dbReference type="Proteomes" id="UP000323067"/>
    </source>
</evidence>
<feature type="compositionally biased region" description="Polar residues" evidence="1">
    <location>
        <begin position="203"/>
        <end position="216"/>
    </location>
</feature>
<reference evidence="2 3" key="1">
    <citation type="journal article" date="2017" name="BMC Genomics">
        <title>Chromosome level assembly and secondary metabolite potential of the parasitic fungus Cordyceps militaris.</title>
        <authorList>
            <person name="Kramer G.J."/>
            <person name="Nodwell J.R."/>
        </authorList>
    </citation>
    <scope>NUCLEOTIDE SEQUENCE [LARGE SCALE GENOMIC DNA]</scope>
    <source>
        <strain evidence="2 3">ATCC 34164</strain>
    </source>
</reference>
<dbReference type="VEuPathDB" id="FungiDB:CCM_09256"/>
<dbReference type="OrthoDB" id="4866914at2759"/>
<feature type="region of interest" description="Disordered" evidence="1">
    <location>
        <begin position="108"/>
        <end position="218"/>
    </location>
</feature>